<evidence type="ECO:0000313" key="1">
    <source>
        <dbReference type="EMBL" id="SNS29931.1"/>
    </source>
</evidence>
<organism evidence="1 2">
    <name type="scientific">Antarctobacter heliothermus</name>
    <dbReference type="NCBI Taxonomy" id="74033"/>
    <lineage>
        <taxon>Bacteria</taxon>
        <taxon>Pseudomonadati</taxon>
        <taxon>Pseudomonadota</taxon>
        <taxon>Alphaproteobacteria</taxon>
        <taxon>Rhodobacterales</taxon>
        <taxon>Roseobacteraceae</taxon>
        <taxon>Antarctobacter</taxon>
    </lineage>
</organism>
<reference evidence="1 2" key="1">
    <citation type="submission" date="2017-06" db="EMBL/GenBank/DDBJ databases">
        <authorList>
            <person name="Kim H.J."/>
            <person name="Triplett B.A."/>
        </authorList>
    </citation>
    <scope>NUCLEOTIDE SEQUENCE [LARGE SCALE GENOMIC DNA]</scope>
    <source>
        <strain evidence="1 2">DSM 11445</strain>
    </source>
</reference>
<dbReference type="AlphaFoldDB" id="A0A239DDE4"/>
<dbReference type="OrthoDB" id="7866510at2"/>
<dbReference type="RefSeq" id="WP_089277217.1">
    <property type="nucleotide sequence ID" value="NZ_FZON01000010.1"/>
</dbReference>
<gene>
    <name evidence="1" type="ORF">SAMN04488078_101052</name>
</gene>
<evidence type="ECO:0000313" key="2">
    <source>
        <dbReference type="Proteomes" id="UP000198440"/>
    </source>
</evidence>
<accession>A0A239DDE4</accession>
<sequence>MAIATTADTTRIFIDRSRFIEAMSVTTLQNHFNDLNLNSEVFEMAGRVGIDCLTIELADVVPVLKQHGLI</sequence>
<dbReference type="EMBL" id="FZON01000010">
    <property type="protein sequence ID" value="SNS29931.1"/>
    <property type="molecule type" value="Genomic_DNA"/>
</dbReference>
<protein>
    <submittedName>
        <fullName evidence="1">Uncharacterized protein</fullName>
    </submittedName>
</protein>
<name>A0A239DDE4_9RHOB</name>
<dbReference type="Proteomes" id="UP000198440">
    <property type="component" value="Unassembled WGS sequence"/>
</dbReference>
<proteinExistence type="predicted"/>